<sequence length="314" mass="35237">MDRLQNIEAFVRVAQTQSFAEAARQLRVSRSVITTRIKQLEEYVGAPLFHRSTRMVRLSEVGQAYLLDCTELVGRANDIVDQMRDVSHSLSGTLRIHALPGLVLGNFGVLHSFRSAYPDIRLDLIVSDAVIDPIKAGVDCALQIFPPATTELIARHLFSVRRVFCATPQYLQGHGTPKVPRDLHNHKLGLYSGYPTRDQWTFHHDSEEVTLYLKASLLTNSVHLLREYALDHAGIVCLPTLVAEDAILKGDLRIVLAEHLLSSFWLSAVYAATSRNAFKLRLFIEHISSKFSRIPPWDAALIERGILPSRLVEA</sequence>
<dbReference type="InterPro" id="IPR036388">
    <property type="entry name" value="WH-like_DNA-bd_sf"/>
</dbReference>
<evidence type="ECO:0000256" key="3">
    <source>
        <dbReference type="ARBA" id="ARBA00023125"/>
    </source>
</evidence>
<protein>
    <submittedName>
        <fullName evidence="6">LysR family transcriptional regulator</fullName>
    </submittedName>
</protein>
<dbReference type="PRINTS" id="PR00039">
    <property type="entry name" value="HTHLYSR"/>
</dbReference>
<dbReference type="GO" id="GO:0003700">
    <property type="term" value="F:DNA-binding transcription factor activity"/>
    <property type="evidence" value="ECO:0007669"/>
    <property type="project" value="InterPro"/>
</dbReference>
<dbReference type="AlphaFoldDB" id="A0AAU7LXR4"/>
<organism evidence="6">
    <name type="scientific">Polaromonas hydrogenivorans</name>
    <dbReference type="NCBI Taxonomy" id="335476"/>
    <lineage>
        <taxon>Bacteria</taxon>
        <taxon>Pseudomonadati</taxon>
        <taxon>Pseudomonadota</taxon>
        <taxon>Betaproteobacteria</taxon>
        <taxon>Burkholderiales</taxon>
        <taxon>Comamonadaceae</taxon>
        <taxon>Polaromonas</taxon>
    </lineage>
</organism>
<dbReference type="FunFam" id="1.10.10.10:FF:000001">
    <property type="entry name" value="LysR family transcriptional regulator"/>
    <property type="match status" value="1"/>
</dbReference>
<gene>
    <name evidence="6" type="ORF">ABLV49_22245</name>
</gene>
<name>A0AAU7LXR4_9BURK</name>
<dbReference type="InterPro" id="IPR058163">
    <property type="entry name" value="LysR-type_TF_proteobact-type"/>
</dbReference>
<evidence type="ECO:0000259" key="5">
    <source>
        <dbReference type="PROSITE" id="PS50931"/>
    </source>
</evidence>
<feature type="domain" description="HTH lysR-type" evidence="5">
    <location>
        <begin position="1"/>
        <end position="59"/>
    </location>
</feature>
<dbReference type="RefSeq" id="WP_349282025.1">
    <property type="nucleotide sequence ID" value="NZ_CBCSCU010000034.1"/>
</dbReference>
<dbReference type="InterPro" id="IPR000847">
    <property type="entry name" value="LysR_HTH_N"/>
</dbReference>
<dbReference type="EMBL" id="CP157676">
    <property type="protein sequence ID" value="XBP72446.1"/>
    <property type="molecule type" value="Genomic_DNA"/>
</dbReference>
<dbReference type="InterPro" id="IPR005119">
    <property type="entry name" value="LysR_subst-bd"/>
</dbReference>
<evidence type="ECO:0000256" key="2">
    <source>
        <dbReference type="ARBA" id="ARBA00023015"/>
    </source>
</evidence>
<keyword evidence="2" id="KW-0805">Transcription regulation</keyword>
<evidence type="ECO:0000256" key="1">
    <source>
        <dbReference type="ARBA" id="ARBA00009437"/>
    </source>
</evidence>
<dbReference type="GO" id="GO:0003677">
    <property type="term" value="F:DNA binding"/>
    <property type="evidence" value="ECO:0007669"/>
    <property type="project" value="UniProtKB-KW"/>
</dbReference>
<keyword evidence="3" id="KW-0238">DNA-binding</keyword>
<dbReference type="PANTHER" id="PTHR30537:SF5">
    <property type="entry name" value="HTH-TYPE TRANSCRIPTIONAL ACTIVATOR TTDR-RELATED"/>
    <property type="match status" value="1"/>
</dbReference>
<dbReference type="PANTHER" id="PTHR30537">
    <property type="entry name" value="HTH-TYPE TRANSCRIPTIONAL REGULATOR"/>
    <property type="match status" value="1"/>
</dbReference>
<dbReference type="Gene3D" id="3.40.190.290">
    <property type="match status" value="1"/>
</dbReference>
<dbReference type="InterPro" id="IPR036390">
    <property type="entry name" value="WH_DNA-bd_sf"/>
</dbReference>
<dbReference type="PROSITE" id="PS50931">
    <property type="entry name" value="HTH_LYSR"/>
    <property type="match status" value="1"/>
</dbReference>
<reference evidence="6" key="1">
    <citation type="submission" date="2024-05" db="EMBL/GenBank/DDBJ databases">
        <authorList>
            <person name="Bunk B."/>
            <person name="Swiderski J."/>
            <person name="Sproer C."/>
            <person name="Thiel V."/>
        </authorList>
    </citation>
    <scope>NUCLEOTIDE SEQUENCE</scope>
    <source>
        <strain evidence="6">DSM 17735</strain>
        <plasmid evidence="6">p1</plasmid>
    </source>
</reference>
<keyword evidence="4" id="KW-0804">Transcription</keyword>
<dbReference type="CDD" id="cd08422">
    <property type="entry name" value="PBP2_CrgA_like"/>
    <property type="match status" value="1"/>
</dbReference>
<dbReference type="Pfam" id="PF03466">
    <property type="entry name" value="LysR_substrate"/>
    <property type="match status" value="1"/>
</dbReference>
<evidence type="ECO:0000313" key="6">
    <source>
        <dbReference type="EMBL" id="XBP72446.1"/>
    </source>
</evidence>
<comment type="similarity">
    <text evidence="1">Belongs to the LysR transcriptional regulatory family.</text>
</comment>
<evidence type="ECO:0000256" key="4">
    <source>
        <dbReference type="ARBA" id="ARBA00023163"/>
    </source>
</evidence>
<dbReference type="Pfam" id="PF00126">
    <property type="entry name" value="HTH_1"/>
    <property type="match status" value="1"/>
</dbReference>
<dbReference type="SUPFAM" id="SSF53850">
    <property type="entry name" value="Periplasmic binding protein-like II"/>
    <property type="match status" value="1"/>
</dbReference>
<dbReference type="Gene3D" id="1.10.10.10">
    <property type="entry name" value="Winged helix-like DNA-binding domain superfamily/Winged helix DNA-binding domain"/>
    <property type="match status" value="1"/>
</dbReference>
<accession>A0AAU7LXR4</accession>
<keyword evidence="6" id="KW-0614">Plasmid</keyword>
<proteinExistence type="inferred from homology"/>
<dbReference type="SUPFAM" id="SSF46785">
    <property type="entry name" value="Winged helix' DNA-binding domain"/>
    <property type="match status" value="1"/>
</dbReference>
<geneLocation type="plasmid" evidence="6">
    <name>p1</name>
</geneLocation>